<organism evidence="8 9">
    <name type="scientific">Byssothecium circinans</name>
    <dbReference type="NCBI Taxonomy" id="147558"/>
    <lineage>
        <taxon>Eukaryota</taxon>
        <taxon>Fungi</taxon>
        <taxon>Dikarya</taxon>
        <taxon>Ascomycota</taxon>
        <taxon>Pezizomycotina</taxon>
        <taxon>Dothideomycetes</taxon>
        <taxon>Pleosporomycetidae</taxon>
        <taxon>Pleosporales</taxon>
        <taxon>Massarineae</taxon>
        <taxon>Massarinaceae</taxon>
        <taxon>Byssothecium</taxon>
    </lineage>
</organism>
<dbReference type="PANTHER" id="PTHR13675:SF0">
    <property type="entry name" value="LYR MOTIF-CONTAINING PROTEIN 2"/>
    <property type="match status" value="1"/>
</dbReference>
<evidence type="ECO:0000313" key="8">
    <source>
        <dbReference type="EMBL" id="KAF1954037.1"/>
    </source>
</evidence>
<proteinExistence type="inferred from homology"/>
<dbReference type="Proteomes" id="UP000800035">
    <property type="component" value="Unassembled WGS sequence"/>
</dbReference>
<dbReference type="Pfam" id="PF05347">
    <property type="entry name" value="Complex1_LYR"/>
    <property type="match status" value="1"/>
</dbReference>
<gene>
    <name evidence="8" type="ORF">CC80DRAFT_136324</name>
</gene>
<name>A0A6A5TYK9_9PLEO</name>
<evidence type="ECO:0000256" key="4">
    <source>
        <dbReference type="ARBA" id="ARBA00023128"/>
    </source>
</evidence>
<evidence type="ECO:0000256" key="6">
    <source>
        <dbReference type="ARBA" id="ARBA00044735"/>
    </source>
</evidence>
<sequence length="104" mass="11914">MKAITRAYATVASPSRLRLRGKTPMSLDHFIQRQRALALWKDIVRSTASISDVATKKEMRDFARTEFARHRHETDLSQIRYLISHGKTQVDQMKSTLINSGLLS</sequence>
<dbReference type="OrthoDB" id="74240at2759"/>
<accession>A0A6A5TYK9</accession>
<evidence type="ECO:0000256" key="3">
    <source>
        <dbReference type="ARBA" id="ARBA00022946"/>
    </source>
</evidence>
<keyword evidence="3" id="KW-0809">Transit peptide</keyword>
<dbReference type="InterPro" id="IPR008011">
    <property type="entry name" value="Complex1_LYR_dom"/>
</dbReference>
<dbReference type="GO" id="GO:0005739">
    <property type="term" value="C:mitochondrion"/>
    <property type="evidence" value="ECO:0007669"/>
    <property type="project" value="UniProtKB-SubCell"/>
</dbReference>
<keyword evidence="9" id="KW-1185">Reference proteome</keyword>
<comment type="function">
    <text evidence="6">Involved in efficient integration of the N-module into mitochondrial respiratory chain complex I.</text>
</comment>
<feature type="domain" description="Complex 1 LYR protein" evidence="7">
    <location>
        <begin position="34"/>
        <end position="91"/>
    </location>
</feature>
<dbReference type="EMBL" id="ML977001">
    <property type="protein sequence ID" value="KAF1954037.1"/>
    <property type="molecule type" value="Genomic_DNA"/>
</dbReference>
<comment type="similarity">
    <text evidence="2">Belongs to the complex I LYR family.</text>
</comment>
<evidence type="ECO:0000313" key="9">
    <source>
        <dbReference type="Proteomes" id="UP000800035"/>
    </source>
</evidence>
<protein>
    <recommendedName>
        <fullName evidence="5">LYR motif-containing protein 2</fullName>
    </recommendedName>
</protein>
<dbReference type="InterPro" id="IPR045293">
    <property type="entry name" value="Complex1_LYR_LYRM2"/>
</dbReference>
<dbReference type="CDD" id="cd20262">
    <property type="entry name" value="Complex1_LYR_LYRM2"/>
    <property type="match status" value="1"/>
</dbReference>
<reference evidence="8" key="1">
    <citation type="journal article" date="2020" name="Stud. Mycol.">
        <title>101 Dothideomycetes genomes: a test case for predicting lifestyles and emergence of pathogens.</title>
        <authorList>
            <person name="Haridas S."/>
            <person name="Albert R."/>
            <person name="Binder M."/>
            <person name="Bloem J."/>
            <person name="Labutti K."/>
            <person name="Salamov A."/>
            <person name="Andreopoulos B."/>
            <person name="Baker S."/>
            <person name="Barry K."/>
            <person name="Bills G."/>
            <person name="Bluhm B."/>
            <person name="Cannon C."/>
            <person name="Castanera R."/>
            <person name="Culley D."/>
            <person name="Daum C."/>
            <person name="Ezra D."/>
            <person name="Gonzalez J."/>
            <person name="Henrissat B."/>
            <person name="Kuo A."/>
            <person name="Liang C."/>
            <person name="Lipzen A."/>
            <person name="Lutzoni F."/>
            <person name="Magnuson J."/>
            <person name="Mondo S."/>
            <person name="Nolan M."/>
            <person name="Ohm R."/>
            <person name="Pangilinan J."/>
            <person name="Park H.-J."/>
            <person name="Ramirez L."/>
            <person name="Alfaro M."/>
            <person name="Sun H."/>
            <person name="Tritt A."/>
            <person name="Yoshinaga Y."/>
            <person name="Zwiers L.-H."/>
            <person name="Turgeon B."/>
            <person name="Goodwin S."/>
            <person name="Spatafora J."/>
            <person name="Crous P."/>
            <person name="Grigoriev I."/>
        </authorList>
    </citation>
    <scope>NUCLEOTIDE SEQUENCE</scope>
    <source>
        <strain evidence="8">CBS 675.92</strain>
    </source>
</reference>
<dbReference type="AlphaFoldDB" id="A0A6A5TYK9"/>
<evidence type="ECO:0000259" key="7">
    <source>
        <dbReference type="Pfam" id="PF05347"/>
    </source>
</evidence>
<evidence type="ECO:0000256" key="1">
    <source>
        <dbReference type="ARBA" id="ARBA00004173"/>
    </source>
</evidence>
<dbReference type="PANTHER" id="PTHR13675">
    <property type="entry name" value="LYR MOTIF-CONTAINING PROTEIN 2"/>
    <property type="match status" value="1"/>
</dbReference>
<keyword evidence="4" id="KW-0496">Mitochondrion</keyword>
<comment type="subcellular location">
    <subcellularLocation>
        <location evidence="1">Mitochondrion</location>
    </subcellularLocation>
</comment>
<evidence type="ECO:0000256" key="2">
    <source>
        <dbReference type="ARBA" id="ARBA00009508"/>
    </source>
</evidence>
<evidence type="ECO:0000256" key="5">
    <source>
        <dbReference type="ARBA" id="ARBA00026235"/>
    </source>
</evidence>